<gene>
    <name evidence="1" type="ORF">MYP_1527</name>
</gene>
<dbReference type="eggNOG" id="COG3541">
    <property type="taxonomic scope" value="Bacteria"/>
</dbReference>
<name>A0A098LD19_9BACT</name>
<accession>A0A098LD19</accession>
<keyword evidence="1" id="KW-0808">Transferase</keyword>
<evidence type="ECO:0000313" key="1">
    <source>
        <dbReference type="EMBL" id="GAL84299.1"/>
    </source>
</evidence>
<protein>
    <submittedName>
        <fullName evidence="1">Nucleotidyltransferase</fullName>
    </submittedName>
</protein>
<keyword evidence="2" id="KW-1185">Reference proteome</keyword>
<dbReference type="PANTHER" id="PTHR34817:SF1">
    <property type="entry name" value="NUCLEOTIDYLTRANSFERASE"/>
    <property type="match status" value="1"/>
</dbReference>
<dbReference type="GO" id="GO:0016740">
    <property type="term" value="F:transferase activity"/>
    <property type="evidence" value="ECO:0007669"/>
    <property type="project" value="UniProtKB-KW"/>
</dbReference>
<organism evidence="1 2">
    <name type="scientific">Sporocytophaga myxococcoides</name>
    <dbReference type="NCBI Taxonomy" id="153721"/>
    <lineage>
        <taxon>Bacteria</taxon>
        <taxon>Pseudomonadati</taxon>
        <taxon>Bacteroidota</taxon>
        <taxon>Cytophagia</taxon>
        <taxon>Cytophagales</taxon>
        <taxon>Cytophagaceae</taxon>
        <taxon>Sporocytophaga</taxon>
    </lineage>
</organism>
<reference evidence="1 2" key="1">
    <citation type="submission" date="2014-09" db="EMBL/GenBank/DDBJ databases">
        <title>Sporocytophaga myxococcoides PG-01 genome sequencing.</title>
        <authorList>
            <person name="Liu L."/>
            <person name="Gao P.J."/>
            <person name="Chen G.J."/>
            <person name="Wang L.S."/>
        </authorList>
    </citation>
    <scope>NUCLEOTIDE SEQUENCE [LARGE SCALE GENOMIC DNA]</scope>
    <source>
        <strain evidence="1 2">PG-01</strain>
    </source>
</reference>
<dbReference type="EMBL" id="BBLT01000002">
    <property type="protein sequence ID" value="GAL84299.1"/>
    <property type="molecule type" value="Genomic_DNA"/>
</dbReference>
<dbReference type="Proteomes" id="UP000030185">
    <property type="component" value="Unassembled WGS sequence"/>
</dbReference>
<dbReference type="PANTHER" id="PTHR34817">
    <property type="entry name" value="NUCLEOTIDYLTRANSFERASE"/>
    <property type="match status" value="1"/>
</dbReference>
<dbReference type="Pfam" id="PF10127">
    <property type="entry name" value="RlaP"/>
    <property type="match status" value="1"/>
</dbReference>
<proteinExistence type="predicted"/>
<evidence type="ECO:0000313" key="2">
    <source>
        <dbReference type="Proteomes" id="UP000030185"/>
    </source>
</evidence>
<dbReference type="STRING" id="153721.MYP_1527"/>
<dbReference type="InterPro" id="IPR018775">
    <property type="entry name" value="RlaP"/>
</dbReference>
<sequence>MECISGSRAYGLDLPTSDTDIKGVFALSKKDFYGLTYTDQVNNETNDTVFYELKRFIELLVKNNPNLLDLLSSPEDCILFKDPLMNLIKPEMFLSRLCKTTFGEYAMTQIKKAKGLNKKISNPIEKERKSVLDFCFVAKDQGAISLKDWLVEKGYDQSKCGLVKVAHMNDIYALFYDLDNVFKFNGVIHKESANEVVLSSVPKGIQPEGILSFNRNGYSVYCKEYKEYWDWVDKRNNERYENTVAHGKNYDAKNMMHVFRLLDMAEEIALYKRVIVRRQNREHLLSIRKGNFMYEDLVKQAEEKIDRIHEIYEKSDLPDAPDLNRAENLLVAMRESLYS</sequence>
<comment type="caution">
    <text evidence="1">The sequence shown here is derived from an EMBL/GenBank/DDBJ whole genome shotgun (WGS) entry which is preliminary data.</text>
</comment>
<dbReference type="AlphaFoldDB" id="A0A098LD19"/>